<proteinExistence type="predicted"/>
<dbReference type="PRINTS" id="PR00420">
    <property type="entry name" value="RNGMNOXGNASE"/>
</dbReference>
<evidence type="ECO:0000313" key="5">
    <source>
        <dbReference type="EMBL" id="OCH86432.1"/>
    </source>
</evidence>
<evidence type="ECO:0000313" key="6">
    <source>
        <dbReference type="Proteomes" id="UP000250043"/>
    </source>
</evidence>
<keyword evidence="2" id="KW-0274">FAD</keyword>
<dbReference type="PANTHER" id="PTHR46720">
    <property type="entry name" value="HYDROXYLASE, PUTATIVE (AFU_ORTHOLOGUE AFUA_3G01460)-RELATED"/>
    <property type="match status" value="1"/>
</dbReference>
<name>A0A8E2AQU4_9APHY</name>
<gene>
    <name evidence="5" type="ORF">OBBRIDRAFT_226800</name>
</gene>
<sequence>MSTVPPKFRLAIIGGGPGGLALAAVLGRYERRDSPIDVHLYEAGPEITTVGAGISVWTRTWQVMELLGLHAELANEAVERPSEGMKVGFVFRRSDRLDGATTMHRADMVHILQRHLPEFCEIHTSKRLTHYDEVTTGIDGRTVIRLYFADGSTAETDILIGADGVRSATRTSMYSIVHRRECPSEIDRLNCTRCAPAAPHWTGTVAYRCLIPTEKLRQINPESQALTKTLSYCGKGRHIVSYPISHGKLINFVGFYTYPGGEGTQYDGKWVQDVPLAEVYEKYVGWEREVEEMLRLIENPSKWAIHVIESLPFSVHGQVGLLGDAVHAMTTHFGAGAGQAIEDAYILGRMLAHPCATLELVPNILHIYQSIRLPFANEVVRLAREAGLMYEFNAPGHYDGREVPDERARLEELGKAISQQWGWQTKQAFVDHWSRAEVALEELIANRDGTNGLEYRDKPHAKI</sequence>
<dbReference type="Pfam" id="PF01494">
    <property type="entry name" value="FAD_binding_3"/>
    <property type="match status" value="1"/>
</dbReference>
<feature type="domain" description="FAD-binding" evidence="4">
    <location>
        <begin position="11"/>
        <end position="382"/>
    </location>
</feature>
<evidence type="ECO:0000256" key="3">
    <source>
        <dbReference type="ARBA" id="ARBA00023002"/>
    </source>
</evidence>
<dbReference type="GO" id="GO:0044550">
    <property type="term" value="P:secondary metabolite biosynthetic process"/>
    <property type="evidence" value="ECO:0007669"/>
    <property type="project" value="TreeGrafter"/>
</dbReference>
<dbReference type="PANTHER" id="PTHR46720:SF3">
    <property type="entry name" value="FAD-BINDING DOMAIN-CONTAINING PROTEIN-RELATED"/>
    <property type="match status" value="1"/>
</dbReference>
<dbReference type="AlphaFoldDB" id="A0A8E2AQU4"/>
<keyword evidence="1" id="KW-0285">Flavoprotein</keyword>
<dbReference type="SUPFAM" id="SSF54373">
    <property type="entry name" value="FAD-linked reductases, C-terminal domain"/>
    <property type="match status" value="1"/>
</dbReference>
<dbReference type="Gene3D" id="3.50.50.60">
    <property type="entry name" value="FAD/NAD(P)-binding domain"/>
    <property type="match status" value="1"/>
</dbReference>
<evidence type="ECO:0000256" key="1">
    <source>
        <dbReference type="ARBA" id="ARBA00022630"/>
    </source>
</evidence>
<dbReference type="InterPro" id="IPR051104">
    <property type="entry name" value="FAD_monoxygenase"/>
</dbReference>
<protein>
    <submittedName>
        <fullName evidence="5">FAD/NAD(P)-binding domain-containing protein</fullName>
    </submittedName>
</protein>
<dbReference type="EMBL" id="KV722528">
    <property type="protein sequence ID" value="OCH86432.1"/>
    <property type="molecule type" value="Genomic_DNA"/>
</dbReference>
<dbReference type="Proteomes" id="UP000250043">
    <property type="component" value="Unassembled WGS sequence"/>
</dbReference>
<dbReference type="SUPFAM" id="SSF51905">
    <property type="entry name" value="FAD/NAD(P)-binding domain"/>
    <property type="match status" value="1"/>
</dbReference>
<dbReference type="InterPro" id="IPR036188">
    <property type="entry name" value="FAD/NAD-bd_sf"/>
</dbReference>
<keyword evidence="6" id="KW-1185">Reference proteome</keyword>
<evidence type="ECO:0000259" key="4">
    <source>
        <dbReference type="Pfam" id="PF01494"/>
    </source>
</evidence>
<accession>A0A8E2AQU4</accession>
<dbReference type="InterPro" id="IPR002938">
    <property type="entry name" value="FAD-bd"/>
</dbReference>
<dbReference type="GO" id="GO:0016491">
    <property type="term" value="F:oxidoreductase activity"/>
    <property type="evidence" value="ECO:0007669"/>
    <property type="project" value="UniProtKB-KW"/>
</dbReference>
<organism evidence="5 6">
    <name type="scientific">Obba rivulosa</name>
    <dbReference type="NCBI Taxonomy" id="1052685"/>
    <lineage>
        <taxon>Eukaryota</taxon>
        <taxon>Fungi</taxon>
        <taxon>Dikarya</taxon>
        <taxon>Basidiomycota</taxon>
        <taxon>Agaricomycotina</taxon>
        <taxon>Agaricomycetes</taxon>
        <taxon>Polyporales</taxon>
        <taxon>Gelatoporiaceae</taxon>
        <taxon>Obba</taxon>
    </lineage>
</organism>
<dbReference type="OrthoDB" id="417877at2759"/>
<reference evidence="5 6" key="1">
    <citation type="submission" date="2016-07" db="EMBL/GenBank/DDBJ databases">
        <title>Draft genome of the white-rot fungus Obba rivulosa 3A-2.</title>
        <authorList>
            <consortium name="DOE Joint Genome Institute"/>
            <person name="Miettinen O."/>
            <person name="Riley R."/>
            <person name="Acob R."/>
            <person name="Barry K."/>
            <person name="Cullen D."/>
            <person name="De Vries R."/>
            <person name="Hainaut M."/>
            <person name="Hatakka A."/>
            <person name="Henrissat B."/>
            <person name="Hilden K."/>
            <person name="Kuo R."/>
            <person name="Labutti K."/>
            <person name="Lipzen A."/>
            <person name="Makela M.R."/>
            <person name="Sandor L."/>
            <person name="Spatafora J.W."/>
            <person name="Grigoriev I.V."/>
            <person name="Hibbett D.S."/>
        </authorList>
    </citation>
    <scope>NUCLEOTIDE SEQUENCE [LARGE SCALE GENOMIC DNA]</scope>
    <source>
        <strain evidence="5 6">3A-2</strain>
    </source>
</reference>
<evidence type="ECO:0000256" key="2">
    <source>
        <dbReference type="ARBA" id="ARBA00022827"/>
    </source>
</evidence>
<dbReference type="GO" id="GO:0071949">
    <property type="term" value="F:FAD binding"/>
    <property type="evidence" value="ECO:0007669"/>
    <property type="project" value="InterPro"/>
</dbReference>
<keyword evidence="3" id="KW-0560">Oxidoreductase</keyword>